<dbReference type="KEGG" id="bsan:CHH28_07890"/>
<dbReference type="InterPro" id="IPR011050">
    <property type="entry name" value="Pectin_lyase_fold/virulence"/>
</dbReference>
<name>A0A222FJK7_9GAMM</name>
<dbReference type="InterPro" id="IPR008638">
    <property type="entry name" value="FhaB/CdiA-like_TPS"/>
</dbReference>
<organism evidence="2 3">
    <name type="scientific">Bacterioplanes sanyensis</name>
    <dbReference type="NCBI Taxonomy" id="1249553"/>
    <lineage>
        <taxon>Bacteria</taxon>
        <taxon>Pseudomonadati</taxon>
        <taxon>Pseudomonadota</taxon>
        <taxon>Gammaproteobacteria</taxon>
        <taxon>Oceanospirillales</taxon>
        <taxon>Oceanospirillaceae</taxon>
        <taxon>Bacterioplanes</taxon>
    </lineage>
</organism>
<dbReference type="SMART" id="SM00912">
    <property type="entry name" value="Haemagg_act"/>
    <property type="match status" value="1"/>
</dbReference>
<evidence type="ECO:0000313" key="3">
    <source>
        <dbReference type="Proteomes" id="UP000202440"/>
    </source>
</evidence>
<gene>
    <name evidence="2" type="ORF">CHH28_07890</name>
</gene>
<accession>A0A222FJK7</accession>
<evidence type="ECO:0000313" key="2">
    <source>
        <dbReference type="EMBL" id="ASP38601.1"/>
    </source>
</evidence>
<keyword evidence="3" id="KW-1185">Reference proteome</keyword>
<protein>
    <recommendedName>
        <fullName evidence="1">Filamentous haemagglutinin FhaB/tRNA nuclease CdiA-like TPS domain-containing protein</fullName>
    </recommendedName>
</protein>
<dbReference type="Proteomes" id="UP000202440">
    <property type="component" value="Chromosome"/>
</dbReference>
<feature type="domain" description="Filamentous haemagglutinin FhaB/tRNA nuclease CdiA-like TPS" evidence="1">
    <location>
        <begin position="71"/>
        <end position="191"/>
    </location>
</feature>
<sequence>MTMAKMMIASQRTEMAVLDSIRNQRNSWLAKALVYCISVTFMVPVVPASYAAGIVTDPNAEVRFQPQVNIHNSVPVVNIVTPDNTGLSHNRYEQFNVDKNGAVLNNSLVSGTSRLAAEIIANPNLNGVAASTILNEVTSSSNTKMLGALEVFGESANVIIANRNGITCNDCGFINTDRVTLTTGLPQYIGNALYFDITDGTVTFAGEGVDHKLSPEILDVFARYIDVNGEVQSSQQLNLISGALSLNYTDLLLGEVDVTPLAADAAENRTYAIDASIFGAMQSGKISVMATEEGLGVRSDSYLFSQSDSLFIESAGDIALRDADSFVGIEISTPNDVEVSEDLVANTLVLTQSDNFRNTEQSEVTADIVNLSSDTSIELHGEVNSRETDINSQSAYISADLISLGDIKLDVNAVTLNGGEIVADEVRFNSDSINMEDALLSSSFIDFDVNDSLLVDESELVTQELIFDGGAFAVSGTSIAADLFAAKSGVFDASNSSIKAGTLNVDANSSRLVDNDIHTVNFSLATEDLDLNRTAIVSKDLMLESGKIFSRDGRYQTENATISGENVTLVRDRWTVLSFDPNEGVSTVANSNGQFVLDASQLNAVKTNVVANVISSDGDVTILQNTNLNANELSLNGKQLTIDNNSKISSSESTRVAAQLVDSQADFDVNSLVIDADSLSLGGKLSASSFVNLNGDEILLSQAQVTTDTFNVSGDTLESNLTTVVSRAFNASIASLIDLETMQINSDSIGLRSHTINSGPKVSLEANGIAVHATDFFNSGKLYASDFFRAELERTFENSGKIISYDDLTIAAETIGNKASGQIASITMDMQADDIDNHGELGSDALKISYGTLSNYANSSLVAENLTLSASDATSVLYNEGRVSIAQLMSWDNELREAGNLSNVGQLEAGELDLSGLNHVSVGSNGTVNVKHGVSGEIGRLSQAGEFSSDSLHLTADAVDNFGKLQANIVSLNTAGDVHNSGVITSESIMLTADAIINDHDAEITSQYLQTESVMVENHGSIAASELNIRGASDVATFKNYGDVVQRNEFAGEQHEGGSLVLKQFDSVENDGQIEADDSIFLIELSSILNGVGDDSATILSSGNIEASAHSTIQNAGLLVGRSVNISAKELVNSGKISVTSAEVNIGEAFDNSGILYQRDEALSDEYVNVNAATFVNGEDAVTEVIRGVLDLSSGTPGTLINKGVLAERREAANSGLAMRGIGALQNSGQISMSAELSITGGDFHNEGSDAYIGVGVLNFDALQSLVNDGSLVYDNDSRIVAQQFNNTGTVASTDENQQVALALDADALTNAGRVSTSGGLSVNQNVAGTITNQGLIYGQQVHIGSATQRQVAVTNSGANIQNPTGEMVAGGFRVAVVIWLLLANRLPTIRTVIRGNSPVLASCNLM</sequence>
<dbReference type="InterPro" id="IPR012334">
    <property type="entry name" value="Pectin_lyas_fold"/>
</dbReference>
<dbReference type="NCBIfam" id="TIGR01901">
    <property type="entry name" value="adhes_NPXG"/>
    <property type="match status" value="1"/>
</dbReference>
<dbReference type="EMBL" id="CP022530">
    <property type="protein sequence ID" value="ASP38601.1"/>
    <property type="molecule type" value="Genomic_DNA"/>
</dbReference>
<reference evidence="2 3" key="1">
    <citation type="submission" date="2017-07" db="EMBL/GenBank/DDBJ databases">
        <title>Annotated genome sequence of Bacterioplanes sanyensis isolated from Red Sea.</title>
        <authorList>
            <person name="Rehman Z.U."/>
        </authorList>
    </citation>
    <scope>NUCLEOTIDE SEQUENCE [LARGE SCALE GENOMIC DNA]</scope>
    <source>
        <strain evidence="2 3">NV9</strain>
    </source>
</reference>
<evidence type="ECO:0000259" key="1">
    <source>
        <dbReference type="SMART" id="SM00912"/>
    </source>
</evidence>
<dbReference type="Pfam" id="PF05860">
    <property type="entry name" value="TPS"/>
    <property type="match status" value="1"/>
</dbReference>
<dbReference type="Gene3D" id="2.160.20.10">
    <property type="entry name" value="Single-stranded right-handed beta-helix, Pectin lyase-like"/>
    <property type="match status" value="1"/>
</dbReference>
<dbReference type="SUPFAM" id="SSF51126">
    <property type="entry name" value="Pectin lyase-like"/>
    <property type="match status" value="1"/>
</dbReference>
<proteinExistence type="predicted"/>